<reference evidence="1 2" key="1">
    <citation type="submission" date="2014-03" db="EMBL/GenBank/DDBJ databases">
        <title>Bradyrhizobium valentinum sp. nov., isolated from effective nodules of Lupinus mariae-josephae, a lupine endemic of basic-lime soils in Eastern Spain.</title>
        <authorList>
            <person name="Duran D."/>
            <person name="Rey L."/>
            <person name="Navarro A."/>
            <person name="Busquets A."/>
            <person name="Imperial J."/>
            <person name="Ruiz-Argueso T."/>
        </authorList>
    </citation>
    <scope>NUCLEOTIDE SEQUENCE [LARGE SCALE GENOMIC DNA]</scope>
    <source>
        <strain evidence="1 2">CCBAU 23086</strain>
    </source>
</reference>
<name>A0A0R3MMT7_9BRAD</name>
<evidence type="ECO:0000313" key="2">
    <source>
        <dbReference type="Proteomes" id="UP000051660"/>
    </source>
</evidence>
<gene>
    <name evidence="1" type="ORF">CQ14_06730</name>
</gene>
<evidence type="ECO:0000313" key="1">
    <source>
        <dbReference type="EMBL" id="KRR21339.1"/>
    </source>
</evidence>
<dbReference type="EMBL" id="LLYB01000081">
    <property type="protein sequence ID" value="KRR21339.1"/>
    <property type="molecule type" value="Genomic_DNA"/>
</dbReference>
<proteinExistence type="predicted"/>
<dbReference type="AlphaFoldDB" id="A0A0R3MMT7"/>
<sequence>MNSDEADADRFRRQAMVCRQEAEKAGSPEDAASWLRLAEDFDERAQQLHRALERRLANLKPS</sequence>
<organism evidence="1 2">
    <name type="scientific">Bradyrhizobium lablabi</name>
    <dbReference type="NCBI Taxonomy" id="722472"/>
    <lineage>
        <taxon>Bacteria</taxon>
        <taxon>Pseudomonadati</taxon>
        <taxon>Pseudomonadota</taxon>
        <taxon>Alphaproteobacteria</taxon>
        <taxon>Hyphomicrobiales</taxon>
        <taxon>Nitrobacteraceae</taxon>
        <taxon>Bradyrhizobium</taxon>
    </lineage>
</organism>
<comment type="caution">
    <text evidence="1">The sequence shown here is derived from an EMBL/GenBank/DDBJ whole genome shotgun (WGS) entry which is preliminary data.</text>
</comment>
<dbReference type="Proteomes" id="UP000051660">
    <property type="component" value="Unassembled WGS sequence"/>
</dbReference>
<accession>A0A0R3MMT7</accession>
<dbReference type="RefSeq" id="WP_057859797.1">
    <property type="nucleotide sequence ID" value="NZ_LLYB01000081.1"/>
</dbReference>
<protein>
    <submittedName>
        <fullName evidence="1">Uncharacterized protein</fullName>
    </submittedName>
</protein>